<dbReference type="AlphaFoldDB" id="A0A425Y6Z2"/>
<comment type="subcellular location">
    <subcellularLocation>
        <location evidence="1">Membrane</location>
    </subcellularLocation>
</comment>
<dbReference type="Gene3D" id="2.40.160.50">
    <property type="entry name" value="membrane protein fhac: a member of the omp85/tpsb transporter family"/>
    <property type="match status" value="1"/>
</dbReference>
<evidence type="ECO:0000259" key="7">
    <source>
        <dbReference type="Pfam" id="PF01103"/>
    </source>
</evidence>
<evidence type="ECO:0000313" key="9">
    <source>
        <dbReference type="Proteomes" id="UP000285794"/>
    </source>
</evidence>
<dbReference type="PANTHER" id="PTHR12815:SF47">
    <property type="entry name" value="TRANSLOCATION AND ASSEMBLY MODULE SUBUNIT TAMA"/>
    <property type="match status" value="1"/>
</dbReference>
<accession>A0A425Y6Z2</accession>
<evidence type="ECO:0000313" key="8">
    <source>
        <dbReference type="EMBL" id="RRG24052.1"/>
    </source>
</evidence>
<dbReference type="InterPro" id="IPR039910">
    <property type="entry name" value="D15-like"/>
</dbReference>
<proteinExistence type="predicted"/>
<comment type="caution">
    <text evidence="8">The sequence shown here is derived from an EMBL/GenBank/DDBJ whole genome shotgun (WGS) entry which is preliminary data.</text>
</comment>
<keyword evidence="3" id="KW-0732">Signal</keyword>
<dbReference type="EMBL" id="QQWG01000002">
    <property type="protein sequence ID" value="RRG24052.1"/>
    <property type="molecule type" value="Genomic_DNA"/>
</dbReference>
<dbReference type="GO" id="GO:0019867">
    <property type="term" value="C:outer membrane"/>
    <property type="evidence" value="ECO:0007669"/>
    <property type="project" value="InterPro"/>
</dbReference>
<keyword evidence="4 6" id="KW-0472">Membrane</keyword>
<evidence type="ECO:0000256" key="4">
    <source>
        <dbReference type="ARBA" id="ARBA00023136"/>
    </source>
</evidence>
<sequence length="815" mass="94014">MFLKISIFVKFVTTNTILYLKPNHKYKNSYFFLSLIFAIFLLMGAVSCSTTKYVGDNEYLLSKVSVKVDDKNISSSELNQNIKQQPNIKILGIWKFHLGLYNLSGKNKKKGINKWLSRIGEEPVIYEDYQTQRSKVQLGIYLRKKGYYNATIEDTVVFRRKKAKLRFKITSGEPYRFGSIFNEKAALPRNFISPYQNIKEISDSSLIRQYLVAASVNSKIKTGQNVDSDILGKERDRISKLMKNKGYFNFSKEYIHFMMDSVGKDHQMDVFVGIKKPQSSNVERKYRIRSIIVNSDYDPKPMLLNDSVYLSKLDTLNLGNCQFIYTEKLNIKPDVIINSLGFQPGSLYNLSEVEYSYRRLQALNQYKFVNIRFEVDTEAENELEGSLNCFIQLSPHKRQAYTVELEGTNSSGNIGFAGKVNYQHKNLLRGAEILDIRLSNATETVKSNDNRNFFSKEYGGEISLNTPKFLFPFLTANRFRKKYNPKSRLSLAYSYQKRPDYTRTQADASFGYNWRSSRYLTHTLNLIELSFVEVKNLSQDFIDDINNLYIANSFTDHVISTTRYSLVFNNQNLNKLSNYNYLRFSFETAGNTLNTFDKLLGSKKNMDYNDNGELEGTYYDLLGIRYAQYIKADIDYRYNWHLNKANTFVGRLFMGLGYAYGNLKVLPFEKSYFSGGANGIRAWQVRSLGPGSYSNDEAVYPNNTADFKLEGNLEYRFKLVWKFEGAMFIDAGNIWAISSKDDRPGAKFDMKNFYKEVAVGTGVGARVDLNFILFRLDLGLKLRDPSLAGDKRWIIGNRPFSFSQLTYNIGIGYPF</sequence>
<keyword evidence="9" id="KW-1185">Reference proteome</keyword>
<organism evidence="8 9">
    <name type="scientific">Ancylomarina euxinus</name>
    <dbReference type="NCBI Taxonomy" id="2283627"/>
    <lineage>
        <taxon>Bacteria</taxon>
        <taxon>Pseudomonadati</taxon>
        <taxon>Bacteroidota</taxon>
        <taxon>Bacteroidia</taxon>
        <taxon>Marinilabiliales</taxon>
        <taxon>Marinifilaceae</taxon>
        <taxon>Ancylomarina</taxon>
    </lineage>
</organism>
<name>A0A425Y6Z2_9BACT</name>
<keyword evidence="5" id="KW-0998">Cell outer membrane</keyword>
<feature type="domain" description="Bacterial surface antigen (D15)" evidence="7">
    <location>
        <begin position="475"/>
        <end position="792"/>
    </location>
</feature>
<dbReference type="PANTHER" id="PTHR12815">
    <property type="entry name" value="SORTING AND ASSEMBLY MACHINERY SAMM50 PROTEIN FAMILY MEMBER"/>
    <property type="match status" value="1"/>
</dbReference>
<dbReference type="Proteomes" id="UP000285794">
    <property type="component" value="Unassembled WGS sequence"/>
</dbReference>
<dbReference type="Pfam" id="PF01103">
    <property type="entry name" value="Omp85"/>
    <property type="match status" value="1"/>
</dbReference>
<protein>
    <submittedName>
        <fullName evidence="8">Outer membrane protein assembly factor</fullName>
    </submittedName>
</protein>
<feature type="transmembrane region" description="Helical" evidence="6">
    <location>
        <begin position="30"/>
        <end position="47"/>
    </location>
</feature>
<dbReference type="InterPro" id="IPR000184">
    <property type="entry name" value="Bac_surfAg_D15"/>
</dbReference>
<dbReference type="Gene3D" id="3.10.20.310">
    <property type="entry name" value="membrane protein fhac"/>
    <property type="match status" value="1"/>
</dbReference>
<evidence type="ECO:0000256" key="5">
    <source>
        <dbReference type="ARBA" id="ARBA00023237"/>
    </source>
</evidence>
<keyword evidence="2 6" id="KW-0812">Transmembrane</keyword>
<evidence type="ECO:0000256" key="1">
    <source>
        <dbReference type="ARBA" id="ARBA00004370"/>
    </source>
</evidence>
<evidence type="ECO:0000256" key="6">
    <source>
        <dbReference type="SAM" id="Phobius"/>
    </source>
</evidence>
<reference evidence="8 9" key="1">
    <citation type="submission" date="2018-07" db="EMBL/GenBank/DDBJ databases">
        <title>Draft genome sequence of Ancylomarina sp. M1P.</title>
        <authorList>
            <person name="Yadav S."/>
            <person name="Villanueva L."/>
            <person name="Damste J.S.S."/>
        </authorList>
    </citation>
    <scope>NUCLEOTIDE SEQUENCE [LARGE SCALE GENOMIC DNA]</scope>
    <source>
        <strain evidence="8 9">M1P</strain>
    </source>
</reference>
<evidence type="ECO:0000256" key="3">
    <source>
        <dbReference type="ARBA" id="ARBA00022729"/>
    </source>
</evidence>
<evidence type="ECO:0000256" key="2">
    <source>
        <dbReference type="ARBA" id="ARBA00022692"/>
    </source>
</evidence>
<gene>
    <name evidence="8" type="ORF">DWB61_02750</name>
</gene>
<keyword evidence="6" id="KW-1133">Transmembrane helix</keyword>